<feature type="region of interest" description="Disordered" evidence="1">
    <location>
        <begin position="1"/>
        <end position="39"/>
    </location>
</feature>
<comment type="caution">
    <text evidence="2">The sequence shown here is derived from an EMBL/GenBank/DDBJ whole genome shotgun (WGS) entry which is preliminary data.</text>
</comment>
<sequence length="39" mass="4227">MPSLSTQSSDDKDDDDVPGKGNEDVSKGSRIDDQERTDS</sequence>
<feature type="compositionally biased region" description="Basic and acidic residues" evidence="1">
    <location>
        <begin position="17"/>
        <end position="39"/>
    </location>
</feature>
<protein>
    <submittedName>
        <fullName evidence="2">Uncharacterized protein</fullName>
    </submittedName>
</protein>
<evidence type="ECO:0000313" key="2">
    <source>
        <dbReference type="EMBL" id="GFC84722.1"/>
    </source>
</evidence>
<dbReference type="EMBL" id="BKCJ011096116">
    <property type="protein sequence ID" value="GFC84722.1"/>
    <property type="molecule type" value="Genomic_DNA"/>
</dbReference>
<accession>A0A699RL39</accession>
<dbReference type="AlphaFoldDB" id="A0A699RL39"/>
<reference evidence="2" key="1">
    <citation type="journal article" date="2019" name="Sci. Rep.">
        <title>Draft genome of Tanacetum cinerariifolium, the natural source of mosquito coil.</title>
        <authorList>
            <person name="Yamashiro T."/>
            <person name="Shiraishi A."/>
            <person name="Satake H."/>
            <person name="Nakayama K."/>
        </authorList>
    </citation>
    <scope>NUCLEOTIDE SEQUENCE</scope>
</reference>
<evidence type="ECO:0000256" key="1">
    <source>
        <dbReference type="SAM" id="MobiDB-lite"/>
    </source>
</evidence>
<feature type="non-terminal residue" evidence="2">
    <location>
        <position position="39"/>
    </location>
</feature>
<name>A0A699RL39_TANCI</name>
<organism evidence="2">
    <name type="scientific">Tanacetum cinerariifolium</name>
    <name type="common">Dalmatian daisy</name>
    <name type="synonym">Chrysanthemum cinerariifolium</name>
    <dbReference type="NCBI Taxonomy" id="118510"/>
    <lineage>
        <taxon>Eukaryota</taxon>
        <taxon>Viridiplantae</taxon>
        <taxon>Streptophyta</taxon>
        <taxon>Embryophyta</taxon>
        <taxon>Tracheophyta</taxon>
        <taxon>Spermatophyta</taxon>
        <taxon>Magnoliopsida</taxon>
        <taxon>eudicotyledons</taxon>
        <taxon>Gunneridae</taxon>
        <taxon>Pentapetalae</taxon>
        <taxon>asterids</taxon>
        <taxon>campanulids</taxon>
        <taxon>Asterales</taxon>
        <taxon>Asteraceae</taxon>
        <taxon>Asteroideae</taxon>
        <taxon>Anthemideae</taxon>
        <taxon>Anthemidinae</taxon>
        <taxon>Tanacetum</taxon>
    </lineage>
</organism>
<proteinExistence type="predicted"/>
<gene>
    <name evidence="2" type="ORF">Tci_856692</name>
</gene>